<dbReference type="AlphaFoldDB" id="A0A9P3LA42"/>
<feature type="compositionally biased region" description="Polar residues" evidence="3">
    <location>
        <begin position="401"/>
        <end position="414"/>
    </location>
</feature>
<reference evidence="5 6" key="1">
    <citation type="submission" date="2021-08" db="EMBL/GenBank/DDBJ databases">
        <title>Draft Genome Sequence of Phanerochaete sordida strain YK-624.</title>
        <authorList>
            <person name="Mori T."/>
            <person name="Dohra H."/>
            <person name="Suzuki T."/>
            <person name="Kawagishi H."/>
            <person name="Hirai H."/>
        </authorList>
    </citation>
    <scope>NUCLEOTIDE SEQUENCE [LARGE SCALE GENOMIC DNA]</scope>
    <source>
        <strain evidence="5 6">YK-624</strain>
    </source>
</reference>
<accession>A0A9P3LA42</accession>
<feature type="compositionally biased region" description="Basic and acidic residues" evidence="3">
    <location>
        <begin position="443"/>
        <end position="452"/>
    </location>
</feature>
<organism evidence="5 6">
    <name type="scientific">Phanerochaete sordida</name>
    <dbReference type="NCBI Taxonomy" id="48140"/>
    <lineage>
        <taxon>Eukaryota</taxon>
        <taxon>Fungi</taxon>
        <taxon>Dikarya</taxon>
        <taxon>Basidiomycota</taxon>
        <taxon>Agaricomycotina</taxon>
        <taxon>Agaricomycetes</taxon>
        <taxon>Polyporales</taxon>
        <taxon>Phanerochaetaceae</taxon>
        <taxon>Phanerochaete</taxon>
    </lineage>
</organism>
<feature type="region of interest" description="Disordered" evidence="3">
    <location>
        <begin position="97"/>
        <end position="468"/>
    </location>
</feature>
<dbReference type="InterPro" id="IPR016197">
    <property type="entry name" value="Chromo-like_dom_sf"/>
</dbReference>
<feature type="compositionally biased region" description="Low complexity" evidence="3">
    <location>
        <begin position="248"/>
        <end position="270"/>
    </location>
</feature>
<dbReference type="EMBL" id="BPQB01000007">
    <property type="protein sequence ID" value="GJE87775.1"/>
    <property type="molecule type" value="Genomic_DNA"/>
</dbReference>
<feature type="compositionally biased region" description="Low complexity" evidence="3">
    <location>
        <begin position="429"/>
        <end position="442"/>
    </location>
</feature>
<evidence type="ECO:0000313" key="5">
    <source>
        <dbReference type="EMBL" id="GJE87775.1"/>
    </source>
</evidence>
<dbReference type="Pfam" id="PF00385">
    <property type="entry name" value="Chromo"/>
    <property type="match status" value="1"/>
</dbReference>
<dbReference type="Proteomes" id="UP000703269">
    <property type="component" value="Unassembled WGS sequence"/>
</dbReference>
<dbReference type="SMART" id="SM00298">
    <property type="entry name" value="CHROMO"/>
    <property type="match status" value="1"/>
</dbReference>
<keyword evidence="6" id="KW-1185">Reference proteome</keyword>
<feature type="compositionally biased region" description="Acidic residues" evidence="3">
    <location>
        <begin position="141"/>
        <end position="154"/>
    </location>
</feature>
<evidence type="ECO:0000256" key="2">
    <source>
        <dbReference type="ARBA" id="ARBA00023242"/>
    </source>
</evidence>
<dbReference type="SUPFAM" id="SSF54160">
    <property type="entry name" value="Chromo domain-like"/>
    <property type="match status" value="1"/>
</dbReference>
<keyword evidence="2" id="KW-0539">Nucleus</keyword>
<gene>
    <name evidence="5" type="ORF">PsYK624_038580</name>
</gene>
<sequence length="1035" mass="115560">MVKKKRHTEEEEQYHVEVITKARVNSEGNWDYYVKWAGYGPEADSWEPTENVEGCERLLKSFWNHIGLDNEDYEEGYVVEASPKWIEDEKAFFHEHFGRPESAHKKKRRDSKAQKPVIGKAITKKNAKGKITLKKPQIQDSDSDYEESSSEDDVPVSIKSKGAKRIRRSDSPSDSEDSDVPLRKAPRKSSSGTAKPSKQGSVSLAKSVKGKEVARPRPRPSTPEHDPLFSEPSSPEVQSNKKKLSEPTAGNSTSQAAASAAGAQRNTVAVQPPPQRQPAPSHKNQQPKVKMMELPLTSDAANFTETKRRIAARTGAVPKPAPPPAPAPDMAKKDSLKGLSFKKNKSTTDAAKPSLSVIPQAGPSQDPRRPAAGGSWIQDTRIVDSPVSEHNASWGAAGTWSRAQSPGTASTLGNTAGAGSGDWDAPRQASPATAFAPAGPTPHVDRPPDPRKVAMARRQSTPQEPRRTEVDDFLASVMPAQLAAPMHEPTGDAMDVDVPAIPKSIIKKPLLPQTRIPKKWQWEGELRMRTGPDEPEPPTKLCGITLSEPSEPRPNGLRLNLCYTAQTSTIRLEKLHYANDVYMLLRACAPIQQYCKVTPQAADDERTFKTFSTFLGQRRQFTYARAHMDDNQVGVLLFVPAVAFDLCKVLKIPLEFRDQSIIAVLIPWRLTPGQYHSYDWQASYDRLGADDGHIAPELADKLLDFGKKITSDLRLAQGLRLHHFTAADRDFFTRSLPRKYRVWHAPLDGTTGRPGFETQLLHAVLKHWEAVNATVQKDLRAIFVHVGALHTLHNLDALAGWRCKRPDLRFYTYGTHPTIPPHRWGVREIYPVGGVVTFSAKAIIEDPFKVCDLIEQLHQHPLWVCYIHPFVLAAVAKTSYPGSDPGSLVRQDNFFYRPLLDLIDDGRIALLEAPPKSRQPKTAPNDTSRMVEPAIQWTEWCIGLCELDAAGIVEECMRYLEGKHAELPQKDLLPVADRLLIEDLLQMQLEPAMMDEYRRYVMVTETRNGQPKEQGVEFFPISQDFEFRDNYFSNP</sequence>
<comment type="caution">
    <text evidence="5">The sequence shown here is derived from an EMBL/GenBank/DDBJ whole genome shotgun (WGS) entry which is preliminary data.</text>
</comment>
<comment type="subcellular location">
    <subcellularLocation>
        <location evidence="1">Nucleus</location>
    </subcellularLocation>
</comment>
<dbReference type="GO" id="GO:0005634">
    <property type="term" value="C:nucleus"/>
    <property type="evidence" value="ECO:0007669"/>
    <property type="project" value="UniProtKB-SubCell"/>
</dbReference>
<feature type="compositionally biased region" description="Polar residues" evidence="3">
    <location>
        <begin position="188"/>
        <end position="204"/>
    </location>
</feature>
<dbReference type="CDD" id="cd18968">
    <property type="entry name" value="chromodomain"/>
    <property type="match status" value="1"/>
</dbReference>
<protein>
    <submittedName>
        <fullName evidence="5">Chromatin organization modifier domain-containing protein</fullName>
    </submittedName>
</protein>
<evidence type="ECO:0000256" key="3">
    <source>
        <dbReference type="SAM" id="MobiDB-lite"/>
    </source>
</evidence>
<feature type="compositionally biased region" description="Basic residues" evidence="3">
    <location>
        <begin position="122"/>
        <end position="133"/>
    </location>
</feature>
<dbReference type="PROSITE" id="PS50013">
    <property type="entry name" value="CHROMO_2"/>
    <property type="match status" value="1"/>
</dbReference>
<dbReference type="GO" id="GO:0006338">
    <property type="term" value="P:chromatin remodeling"/>
    <property type="evidence" value="ECO:0007669"/>
    <property type="project" value="UniProtKB-ARBA"/>
</dbReference>
<dbReference type="PROSITE" id="PS00598">
    <property type="entry name" value="CHROMO_1"/>
    <property type="match status" value="1"/>
</dbReference>
<dbReference type="Gene3D" id="2.40.50.40">
    <property type="match status" value="1"/>
</dbReference>
<dbReference type="InterPro" id="IPR023780">
    <property type="entry name" value="Chromo_domain"/>
</dbReference>
<proteinExistence type="predicted"/>
<name>A0A9P3LA42_9APHY</name>
<dbReference type="InterPro" id="IPR023779">
    <property type="entry name" value="Chromodomain_CS"/>
</dbReference>
<evidence type="ECO:0000313" key="6">
    <source>
        <dbReference type="Proteomes" id="UP000703269"/>
    </source>
</evidence>
<dbReference type="InterPro" id="IPR000953">
    <property type="entry name" value="Chromo/chromo_shadow_dom"/>
</dbReference>
<evidence type="ECO:0000256" key="1">
    <source>
        <dbReference type="ARBA" id="ARBA00004123"/>
    </source>
</evidence>
<evidence type="ECO:0000259" key="4">
    <source>
        <dbReference type="PROSITE" id="PS50013"/>
    </source>
</evidence>
<dbReference type="OrthoDB" id="433924at2759"/>
<feature type="domain" description="Chromo" evidence="4">
    <location>
        <begin position="14"/>
        <end position="74"/>
    </location>
</feature>